<evidence type="ECO:0000313" key="9">
    <source>
        <dbReference type="EMBL" id="SVC03925.1"/>
    </source>
</evidence>
<dbReference type="InterPro" id="IPR005248">
    <property type="entry name" value="NadD/NMNAT"/>
</dbReference>
<keyword evidence="4" id="KW-0548">Nucleotidyltransferase</keyword>
<keyword evidence="6" id="KW-0067">ATP-binding</keyword>
<dbReference type="GO" id="GO:0070566">
    <property type="term" value="F:adenylyltransferase activity"/>
    <property type="evidence" value="ECO:0007669"/>
    <property type="project" value="UniProtKB-ARBA"/>
</dbReference>
<dbReference type="NCBIfam" id="TIGR00482">
    <property type="entry name" value="nicotinate (nicotinamide) nucleotide adenylyltransferase"/>
    <property type="match status" value="1"/>
</dbReference>
<keyword evidence="3" id="KW-0808">Transferase</keyword>
<dbReference type="InterPro" id="IPR014729">
    <property type="entry name" value="Rossmann-like_a/b/a_fold"/>
</dbReference>
<sequence length="215" mass="24516">MPRLVGIFGGTFDPVHYGHSLTIAELLNTIPFEKILVIPNALPPHRENSQASFSHRYKMTSLAFRDIKKTVVDNRENLRTGPSHAIETVKLIIAEERKAKVILIVGSDSFDGIHSWYKWRELINLVDFLILKRPDMPLSKNKNVQDLISHTKFSEDLLEDRKAKSIFEIEMTPLRISSSLIRENIAKGKSIDDLINPLVKDYLKKHGLYGSKNST</sequence>
<evidence type="ECO:0000256" key="2">
    <source>
        <dbReference type="ARBA" id="ARBA00022642"/>
    </source>
</evidence>
<dbReference type="PANTHER" id="PTHR39321:SF3">
    <property type="entry name" value="PHOSPHOPANTETHEINE ADENYLYLTRANSFERASE"/>
    <property type="match status" value="1"/>
</dbReference>
<evidence type="ECO:0000256" key="5">
    <source>
        <dbReference type="ARBA" id="ARBA00022741"/>
    </source>
</evidence>
<protein>
    <recommendedName>
        <fullName evidence="8">Cytidyltransferase-like domain-containing protein</fullName>
    </recommendedName>
</protein>
<gene>
    <name evidence="9" type="ORF">METZ01_LOCUS256779</name>
</gene>
<feature type="domain" description="Cytidyltransferase-like" evidence="8">
    <location>
        <begin position="7"/>
        <end position="183"/>
    </location>
</feature>
<dbReference type="NCBIfam" id="TIGR00125">
    <property type="entry name" value="cyt_tran_rel"/>
    <property type="match status" value="1"/>
</dbReference>
<keyword evidence="5" id="KW-0547">Nucleotide-binding</keyword>
<dbReference type="Pfam" id="PF01467">
    <property type="entry name" value="CTP_transf_like"/>
    <property type="match status" value="1"/>
</dbReference>
<dbReference type="InterPro" id="IPR004821">
    <property type="entry name" value="Cyt_trans-like"/>
</dbReference>
<keyword evidence="7" id="KW-0520">NAD</keyword>
<dbReference type="CDD" id="cd02165">
    <property type="entry name" value="NMNAT"/>
    <property type="match status" value="1"/>
</dbReference>
<dbReference type="SUPFAM" id="SSF52374">
    <property type="entry name" value="Nucleotidylyl transferase"/>
    <property type="match status" value="1"/>
</dbReference>
<evidence type="ECO:0000256" key="3">
    <source>
        <dbReference type="ARBA" id="ARBA00022679"/>
    </source>
</evidence>
<organism evidence="9">
    <name type="scientific">marine metagenome</name>
    <dbReference type="NCBI Taxonomy" id="408172"/>
    <lineage>
        <taxon>unclassified sequences</taxon>
        <taxon>metagenomes</taxon>
        <taxon>ecological metagenomes</taxon>
    </lineage>
</organism>
<evidence type="ECO:0000256" key="7">
    <source>
        <dbReference type="ARBA" id="ARBA00023027"/>
    </source>
</evidence>
<evidence type="ECO:0000256" key="1">
    <source>
        <dbReference type="ARBA" id="ARBA00004790"/>
    </source>
</evidence>
<dbReference type="Gene3D" id="3.40.50.620">
    <property type="entry name" value="HUPs"/>
    <property type="match status" value="1"/>
</dbReference>
<reference evidence="9" key="1">
    <citation type="submission" date="2018-05" db="EMBL/GenBank/DDBJ databases">
        <authorList>
            <person name="Lanie J.A."/>
            <person name="Ng W.-L."/>
            <person name="Kazmierczak K.M."/>
            <person name="Andrzejewski T.M."/>
            <person name="Davidsen T.M."/>
            <person name="Wayne K.J."/>
            <person name="Tettelin H."/>
            <person name="Glass J.I."/>
            <person name="Rusch D."/>
            <person name="Podicherti R."/>
            <person name="Tsui H.-C.T."/>
            <person name="Winkler M.E."/>
        </authorList>
    </citation>
    <scope>NUCLEOTIDE SEQUENCE</scope>
</reference>
<comment type="pathway">
    <text evidence="1">Cofactor biosynthesis; NAD(+) biosynthesis.</text>
</comment>
<evidence type="ECO:0000259" key="8">
    <source>
        <dbReference type="Pfam" id="PF01467"/>
    </source>
</evidence>
<name>A0A382IX07_9ZZZZ</name>
<dbReference type="GO" id="GO:0009435">
    <property type="term" value="P:NAD+ biosynthetic process"/>
    <property type="evidence" value="ECO:0007669"/>
    <property type="project" value="UniProtKB-UniPathway"/>
</dbReference>
<dbReference type="GO" id="GO:0005524">
    <property type="term" value="F:ATP binding"/>
    <property type="evidence" value="ECO:0007669"/>
    <property type="project" value="UniProtKB-KW"/>
</dbReference>
<dbReference type="EMBL" id="UINC01070071">
    <property type="protein sequence ID" value="SVC03925.1"/>
    <property type="molecule type" value="Genomic_DNA"/>
</dbReference>
<evidence type="ECO:0000256" key="4">
    <source>
        <dbReference type="ARBA" id="ARBA00022695"/>
    </source>
</evidence>
<dbReference type="AlphaFoldDB" id="A0A382IX07"/>
<dbReference type="UniPathway" id="UPA00253"/>
<dbReference type="HAMAP" id="MF_00244">
    <property type="entry name" value="NaMN_adenylyltr"/>
    <property type="match status" value="1"/>
</dbReference>
<proteinExistence type="inferred from homology"/>
<accession>A0A382IX07</accession>
<evidence type="ECO:0000256" key="6">
    <source>
        <dbReference type="ARBA" id="ARBA00022840"/>
    </source>
</evidence>
<keyword evidence="2" id="KW-0662">Pyridine nucleotide biosynthesis</keyword>
<dbReference type="PANTHER" id="PTHR39321">
    <property type="entry name" value="NICOTINATE-NUCLEOTIDE ADENYLYLTRANSFERASE-RELATED"/>
    <property type="match status" value="1"/>
</dbReference>